<keyword evidence="5" id="KW-1185">Reference proteome</keyword>
<proteinExistence type="predicted"/>
<evidence type="ECO:0000256" key="3">
    <source>
        <dbReference type="SAM" id="MobiDB-lite"/>
    </source>
</evidence>
<dbReference type="WBParaSite" id="PgR008_g134_t02">
    <property type="protein sequence ID" value="PgR008_g134_t02"/>
    <property type="gene ID" value="PgR008_g134"/>
</dbReference>
<dbReference type="PANTHER" id="PTHR10264">
    <property type="entry name" value="BAND 7 PROTEIN-RELATED"/>
    <property type="match status" value="1"/>
</dbReference>
<keyword evidence="4" id="KW-1133">Transmembrane helix</keyword>
<protein>
    <submittedName>
        <fullName evidence="6">Prohibitin</fullName>
    </submittedName>
</protein>
<feature type="region of interest" description="Disordered" evidence="3">
    <location>
        <begin position="37"/>
        <end position="61"/>
    </location>
</feature>
<organism evidence="5 6">
    <name type="scientific">Parascaris univalens</name>
    <name type="common">Nematode worm</name>
    <dbReference type="NCBI Taxonomy" id="6257"/>
    <lineage>
        <taxon>Eukaryota</taxon>
        <taxon>Metazoa</taxon>
        <taxon>Ecdysozoa</taxon>
        <taxon>Nematoda</taxon>
        <taxon>Chromadorea</taxon>
        <taxon>Rhabditida</taxon>
        <taxon>Spirurina</taxon>
        <taxon>Ascaridomorpha</taxon>
        <taxon>Ascaridoidea</taxon>
        <taxon>Ascarididae</taxon>
        <taxon>Parascaris</taxon>
    </lineage>
</organism>
<evidence type="ECO:0000313" key="5">
    <source>
        <dbReference type="Proteomes" id="UP000887569"/>
    </source>
</evidence>
<evidence type="ECO:0000256" key="2">
    <source>
        <dbReference type="ARBA" id="ARBA00023136"/>
    </source>
</evidence>
<evidence type="ECO:0000256" key="1">
    <source>
        <dbReference type="ARBA" id="ARBA00004370"/>
    </source>
</evidence>
<keyword evidence="4" id="KW-0812">Transmembrane</keyword>
<reference evidence="6" key="1">
    <citation type="submission" date="2022-11" db="UniProtKB">
        <authorList>
            <consortium name="WormBaseParasite"/>
        </authorList>
    </citation>
    <scope>IDENTIFICATION</scope>
</reference>
<feature type="transmembrane region" description="Helical" evidence="4">
    <location>
        <begin position="106"/>
        <end position="128"/>
    </location>
</feature>
<dbReference type="GO" id="GO:0005886">
    <property type="term" value="C:plasma membrane"/>
    <property type="evidence" value="ECO:0007669"/>
    <property type="project" value="InterPro"/>
</dbReference>
<comment type="subcellular location">
    <subcellularLocation>
        <location evidence="1">Membrane</location>
    </subcellularLocation>
</comment>
<keyword evidence="2 4" id="KW-0472">Membrane</keyword>
<sequence>AYDRKRKERACGRQNVDQSSEHVLIKMEKEVKFLLSRKRAGTSVDSDSDTMEDDERRPPAARMGRRFTLNPLIFAKEEQEARRQSLAQLKLSYYPRNAHPDTYDTGVGFCGWLIITLSWVILISTFPISVCFCVKVVQEYERAVIFRLGRLIGGGAKGPVL</sequence>
<dbReference type="PANTHER" id="PTHR10264:SF127">
    <property type="entry name" value="PODOCIN"/>
    <property type="match status" value="1"/>
</dbReference>
<evidence type="ECO:0000313" key="6">
    <source>
        <dbReference type="WBParaSite" id="PgR008_g134_t02"/>
    </source>
</evidence>
<dbReference type="AlphaFoldDB" id="A0A915AHB9"/>
<accession>A0A915AHB9</accession>
<dbReference type="Proteomes" id="UP000887569">
    <property type="component" value="Unplaced"/>
</dbReference>
<dbReference type="InterPro" id="IPR043202">
    <property type="entry name" value="Band-7_stomatin-like"/>
</dbReference>
<name>A0A915AHB9_PARUN</name>
<evidence type="ECO:0000256" key="4">
    <source>
        <dbReference type="SAM" id="Phobius"/>
    </source>
</evidence>